<dbReference type="GeneID" id="85387182"/>
<evidence type="ECO:0000256" key="1">
    <source>
        <dbReference type="SAM" id="SignalP"/>
    </source>
</evidence>
<proteinExistence type="predicted"/>
<protein>
    <recommendedName>
        <fullName evidence="4">Secreted protein</fullName>
    </recommendedName>
</protein>
<organism evidence="2 3">
    <name type="scientific">Glomerella acutata</name>
    <name type="common">Colletotrichum acutatum</name>
    <dbReference type="NCBI Taxonomy" id="27357"/>
    <lineage>
        <taxon>Eukaryota</taxon>
        <taxon>Fungi</taxon>
        <taxon>Dikarya</taxon>
        <taxon>Ascomycota</taxon>
        <taxon>Pezizomycotina</taxon>
        <taxon>Sordariomycetes</taxon>
        <taxon>Hypocreomycetidae</taxon>
        <taxon>Glomerellales</taxon>
        <taxon>Glomerellaceae</taxon>
        <taxon>Colletotrichum</taxon>
        <taxon>Colletotrichum acutatum species complex</taxon>
    </lineage>
</organism>
<gene>
    <name evidence="2" type="ORF">BDZ83DRAFT_48530</name>
</gene>
<keyword evidence="1" id="KW-0732">Signal</keyword>
<feature type="signal peptide" evidence="1">
    <location>
        <begin position="1"/>
        <end position="19"/>
    </location>
</feature>
<dbReference type="RefSeq" id="XP_060369307.1">
    <property type="nucleotide sequence ID" value="XM_060503283.1"/>
</dbReference>
<reference evidence="2" key="1">
    <citation type="submission" date="2021-12" db="EMBL/GenBank/DDBJ databases">
        <title>Comparative genomics, transcriptomics and evolutionary studies reveal genomic signatures of adaptation to plant cell wall in hemibiotrophic fungi.</title>
        <authorList>
            <consortium name="DOE Joint Genome Institute"/>
            <person name="Baroncelli R."/>
            <person name="Diaz J.F."/>
            <person name="Benocci T."/>
            <person name="Peng M."/>
            <person name="Battaglia E."/>
            <person name="Haridas S."/>
            <person name="Andreopoulos W."/>
            <person name="Labutti K."/>
            <person name="Pangilinan J."/>
            <person name="Floch G.L."/>
            <person name="Makela M.R."/>
            <person name="Henrissat B."/>
            <person name="Grigoriev I.V."/>
            <person name="Crouch J.A."/>
            <person name="De Vries R.P."/>
            <person name="Sukno S.A."/>
            <person name="Thon M.R."/>
        </authorList>
    </citation>
    <scope>NUCLEOTIDE SEQUENCE</scope>
    <source>
        <strain evidence="2">CBS 112980</strain>
    </source>
</reference>
<evidence type="ECO:0000313" key="3">
    <source>
        <dbReference type="Proteomes" id="UP001244207"/>
    </source>
</evidence>
<keyword evidence="3" id="KW-1185">Reference proteome</keyword>
<accession>A0AAD8XKX1</accession>
<sequence length="70" mass="8402">MRFLSGLFLTHLTFISVFSFPRRLVSVVRQWPPQKRFVFHVWCNIPGGYEKRRGVLAKMRLRLAFLRLHS</sequence>
<comment type="caution">
    <text evidence="2">The sequence shown here is derived from an EMBL/GenBank/DDBJ whole genome shotgun (WGS) entry which is preliminary data.</text>
</comment>
<evidence type="ECO:0000313" key="2">
    <source>
        <dbReference type="EMBL" id="KAK1729252.1"/>
    </source>
</evidence>
<dbReference type="Proteomes" id="UP001244207">
    <property type="component" value="Unassembled WGS sequence"/>
</dbReference>
<feature type="chain" id="PRO_5041972098" description="Secreted protein" evidence="1">
    <location>
        <begin position="20"/>
        <end position="70"/>
    </location>
</feature>
<name>A0AAD8XKX1_GLOAC</name>
<evidence type="ECO:0008006" key="4">
    <source>
        <dbReference type="Google" id="ProtNLM"/>
    </source>
</evidence>
<dbReference type="EMBL" id="JAHMHS010000012">
    <property type="protein sequence ID" value="KAK1729252.1"/>
    <property type="molecule type" value="Genomic_DNA"/>
</dbReference>
<dbReference type="AlphaFoldDB" id="A0AAD8XKX1"/>